<feature type="region of interest" description="Disordered" evidence="1">
    <location>
        <begin position="1"/>
        <end position="54"/>
    </location>
</feature>
<reference evidence="2" key="1">
    <citation type="journal article" date="2021" name="Proc. Natl. Acad. Sci. U.S.A.">
        <title>A Catalog of Tens of Thousands of Viruses from Human Metagenomes Reveals Hidden Associations with Chronic Diseases.</title>
        <authorList>
            <person name="Tisza M.J."/>
            <person name="Buck C.B."/>
        </authorList>
    </citation>
    <scope>NUCLEOTIDE SEQUENCE</scope>
    <source>
        <strain evidence="2">Ctu2j3</strain>
    </source>
</reference>
<dbReference type="EMBL" id="BK016090">
    <property type="protein sequence ID" value="DAF93948.1"/>
    <property type="molecule type" value="Genomic_DNA"/>
</dbReference>
<name>A0A8S5UHJ1_9CAUD</name>
<feature type="region of interest" description="Disordered" evidence="1">
    <location>
        <begin position="104"/>
        <end position="126"/>
    </location>
</feature>
<dbReference type="EMBL" id="BK016090">
    <property type="protein sequence ID" value="DAF93957.1"/>
    <property type="molecule type" value="Genomic_DNA"/>
</dbReference>
<sequence>MDAAHRLLAEHQVTDPPKQDQDRTWQKRMEDSYRGKGRRAGSEIPKGTFTQSPSEIARQLKQHSTDFGEASSKLNGFINRKGRDLQGADKSRLYDAKRALDNAYGYRDQKDKQQKQNEKRKETADAIPALFTTTNGIPHDGPALDTGLNAAQRLQSIDSEK</sequence>
<evidence type="ECO:0000313" key="2">
    <source>
        <dbReference type="EMBL" id="DAF93957.1"/>
    </source>
</evidence>
<feature type="compositionally biased region" description="Basic and acidic residues" evidence="1">
    <location>
        <begin position="1"/>
        <end position="34"/>
    </location>
</feature>
<proteinExistence type="predicted"/>
<accession>A0A8S5UHJ1</accession>
<protein>
    <submittedName>
        <fullName evidence="2">Uncharacterized protein</fullName>
    </submittedName>
</protein>
<organism evidence="2">
    <name type="scientific">Myoviridae sp. ctu2j3</name>
    <dbReference type="NCBI Taxonomy" id="2825197"/>
    <lineage>
        <taxon>Viruses</taxon>
        <taxon>Duplodnaviria</taxon>
        <taxon>Heunggongvirae</taxon>
        <taxon>Uroviricota</taxon>
        <taxon>Caudoviricetes</taxon>
    </lineage>
</organism>
<evidence type="ECO:0000256" key="1">
    <source>
        <dbReference type="SAM" id="MobiDB-lite"/>
    </source>
</evidence>
<feature type="compositionally biased region" description="Basic and acidic residues" evidence="1">
    <location>
        <begin position="107"/>
        <end position="124"/>
    </location>
</feature>